<gene>
    <name evidence="1" type="ORF">AN484_23175</name>
</gene>
<evidence type="ECO:0000313" key="2">
    <source>
        <dbReference type="Proteomes" id="UP000092093"/>
    </source>
</evidence>
<comment type="caution">
    <text evidence="1">The sequence shown here is derived from an EMBL/GenBank/DDBJ whole genome shotgun (WGS) entry which is preliminary data.</text>
</comment>
<name>A0A1B7WRE3_APHFL</name>
<dbReference type="Proteomes" id="UP000092093">
    <property type="component" value="Unassembled WGS sequence"/>
</dbReference>
<organism evidence="1 2">
    <name type="scientific">Aphanizomenon flos-aquae WA102</name>
    <dbReference type="NCBI Taxonomy" id="1710896"/>
    <lineage>
        <taxon>Bacteria</taxon>
        <taxon>Bacillati</taxon>
        <taxon>Cyanobacteriota</taxon>
        <taxon>Cyanophyceae</taxon>
        <taxon>Nostocales</taxon>
        <taxon>Aphanizomenonaceae</taxon>
        <taxon>Aphanizomenon</taxon>
    </lineage>
</organism>
<protein>
    <submittedName>
        <fullName evidence="1">Uncharacterized protein</fullName>
    </submittedName>
</protein>
<dbReference type="AlphaFoldDB" id="A0A1B7WRE3"/>
<accession>A0A1B7WRE3</accession>
<sequence length="170" mass="19166">MANYTPEQLARFEADAIATLRGKYPLRLHILGDARTRKAARIVATAANKYRKTYNKPVWTYTHAHNVPRKVWGDVSILRSCENMEQVKQGHADGYACALVRNTSHDSHRVYDLGDGYKGVPCPQQTGKAESCVKCQLCWKDKTLHANKMVIVFSPDRGTHKKLTKVLPMA</sequence>
<reference evidence="1 2" key="1">
    <citation type="submission" date="2015-09" db="EMBL/GenBank/DDBJ databases">
        <title>Aphanizomenon flos-aquae WA102.</title>
        <authorList>
            <person name="Driscoll C."/>
        </authorList>
    </citation>
    <scope>NUCLEOTIDE SEQUENCE [LARGE SCALE GENOMIC DNA]</scope>
    <source>
        <strain evidence="1">WA102</strain>
    </source>
</reference>
<proteinExistence type="predicted"/>
<evidence type="ECO:0000313" key="1">
    <source>
        <dbReference type="EMBL" id="OBQ39600.1"/>
    </source>
</evidence>
<dbReference type="EMBL" id="LJOW01000193">
    <property type="protein sequence ID" value="OBQ39600.1"/>
    <property type="molecule type" value="Genomic_DNA"/>
</dbReference>